<organism evidence="2 3">
    <name type="scientific">Candidatus Buchananbacteria bacterium RIFCSPHIGHO2_01_FULL_39_14</name>
    <dbReference type="NCBI Taxonomy" id="1797532"/>
    <lineage>
        <taxon>Bacteria</taxon>
        <taxon>Candidatus Buchananiibacteriota</taxon>
    </lineage>
</organism>
<feature type="transmembrane region" description="Helical" evidence="1">
    <location>
        <begin position="147"/>
        <end position="168"/>
    </location>
</feature>
<keyword evidence="1" id="KW-0812">Transmembrane</keyword>
<comment type="caution">
    <text evidence="2">The sequence shown here is derived from an EMBL/GenBank/DDBJ whole genome shotgun (WGS) entry which is preliminary data.</text>
</comment>
<dbReference type="EMBL" id="MHIB01000023">
    <property type="protein sequence ID" value="OGY44086.1"/>
    <property type="molecule type" value="Genomic_DNA"/>
</dbReference>
<feature type="transmembrane region" description="Helical" evidence="1">
    <location>
        <begin position="21"/>
        <end position="41"/>
    </location>
</feature>
<evidence type="ECO:0000313" key="2">
    <source>
        <dbReference type="EMBL" id="OGY44086.1"/>
    </source>
</evidence>
<dbReference type="STRING" id="1797532.A2729_00885"/>
<keyword evidence="1" id="KW-1133">Transmembrane helix</keyword>
<proteinExistence type="predicted"/>
<protein>
    <submittedName>
        <fullName evidence="2">Uncharacterized protein</fullName>
    </submittedName>
</protein>
<gene>
    <name evidence="2" type="ORF">A2729_00885</name>
</gene>
<evidence type="ECO:0000313" key="3">
    <source>
        <dbReference type="Proteomes" id="UP000178930"/>
    </source>
</evidence>
<name>A0A1G1XWX4_9BACT</name>
<accession>A0A1G1XWX4</accession>
<reference evidence="2 3" key="1">
    <citation type="journal article" date="2016" name="Nat. Commun.">
        <title>Thousands of microbial genomes shed light on interconnected biogeochemical processes in an aquifer system.</title>
        <authorList>
            <person name="Anantharaman K."/>
            <person name="Brown C.T."/>
            <person name="Hug L.A."/>
            <person name="Sharon I."/>
            <person name="Castelle C.J."/>
            <person name="Probst A.J."/>
            <person name="Thomas B.C."/>
            <person name="Singh A."/>
            <person name="Wilkins M.J."/>
            <person name="Karaoz U."/>
            <person name="Brodie E.L."/>
            <person name="Williams K.H."/>
            <person name="Hubbard S.S."/>
            <person name="Banfield J.F."/>
        </authorList>
    </citation>
    <scope>NUCLEOTIDE SEQUENCE [LARGE SCALE GENOMIC DNA]</scope>
</reference>
<sequence>MEKPSRKSLRKILREALLQPVSLSIAVAVMTLILLTVIVLMNHSLLGFVLSSDLFSFKAKLRITVSTLGSFRTNLSLAEQLIMLITSLLAGINTALLVFLLRKRASIQKAAGVGMLGVIGSFLGIGCASCGSVLLVSLLGITSASGFLAALPFGGTEFGLVSILLLLVSMSLIIKKLKSPIVCD</sequence>
<dbReference type="Proteomes" id="UP000178930">
    <property type="component" value="Unassembled WGS sequence"/>
</dbReference>
<feature type="transmembrane region" description="Helical" evidence="1">
    <location>
        <begin position="113"/>
        <end position="141"/>
    </location>
</feature>
<feature type="transmembrane region" description="Helical" evidence="1">
    <location>
        <begin position="81"/>
        <end position="101"/>
    </location>
</feature>
<evidence type="ECO:0000256" key="1">
    <source>
        <dbReference type="SAM" id="Phobius"/>
    </source>
</evidence>
<keyword evidence="1" id="KW-0472">Membrane</keyword>
<dbReference type="AlphaFoldDB" id="A0A1G1XWX4"/>